<evidence type="ECO:0000256" key="2">
    <source>
        <dbReference type="SAM" id="SignalP"/>
    </source>
</evidence>
<sequence>MLATKTFLLAVCLGSGIASARPDRSSHYGLYSNATITTSSSTSSQNITVYPSPVTQISQPTLELPGTTSGGGTTTSIAFVRTERSRTALETPEGSANDQPVTESPRLETSRTDLGSPAPTITPSAIIKTTQVELRPGVTASPQQQPAPAPQGLGGVIASILGVGATVSAVDAINGAGSSPEGSEGDRPGDRPGANGVSGAVVTRSQSAAAAILQTGGSVITIARQSGVSVSVPTEGGSEPAGTNGGSGSALVSATTSALPEQQTTNSAAGIVLPCAGLGAVGLLAVML</sequence>
<feature type="signal peptide" evidence="2">
    <location>
        <begin position="1"/>
        <end position="20"/>
    </location>
</feature>
<comment type="caution">
    <text evidence="3">The sequence shown here is derived from an EMBL/GenBank/DDBJ whole genome shotgun (WGS) entry which is preliminary data.</text>
</comment>
<feature type="region of interest" description="Disordered" evidence="1">
    <location>
        <begin position="85"/>
        <end position="125"/>
    </location>
</feature>
<keyword evidence="4" id="KW-1185">Reference proteome</keyword>
<protein>
    <submittedName>
        <fullName evidence="3">Uncharacterized protein</fullName>
    </submittedName>
</protein>
<dbReference type="Proteomes" id="UP000192596">
    <property type="component" value="Unassembled WGS sequence"/>
</dbReference>
<reference evidence="4" key="1">
    <citation type="submission" date="2017-03" db="EMBL/GenBank/DDBJ databases">
        <title>Genomes of endolithic fungi from Antarctica.</title>
        <authorList>
            <person name="Coleine C."/>
            <person name="Masonjones S."/>
            <person name="Stajich J.E."/>
        </authorList>
    </citation>
    <scope>NUCLEOTIDE SEQUENCE [LARGE SCALE GENOMIC DNA]</scope>
    <source>
        <strain evidence="4">CCFEE 5527</strain>
    </source>
</reference>
<evidence type="ECO:0000313" key="4">
    <source>
        <dbReference type="Proteomes" id="UP000192596"/>
    </source>
</evidence>
<dbReference type="EMBL" id="NAJO01000025">
    <property type="protein sequence ID" value="OQO03259.1"/>
    <property type="molecule type" value="Genomic_DNA"/>
</dbReference>
<keyword evidence="2" id="KW-0732">Signal</keyword>
<evidence type="ECO:0000313" key="3">
    <source>
        <dbReference type="EMBL" id="OQO03259.1"/>
    </source>
</evidence>
<gene>
    <name evidence="3" type="ORF">B0A48_11515</name>
</gene>
<feature type="chain" id="PRO_5013388654" evidence="2">
    <location>
        <begin position="21"/>
        <end position="288"/>
    </location>
</feature>
<proteinExistence type="predicted"/>
<dbReference type="AlphaFoldDB" id="A0A1V8SW06"/>
<dbReference type="InParanoid" id="A0A1V8SW06"/>
<feature type="region of interest" description="Disordered" evidence="1">
    <location>
        <begin position="174"/>
        <end position="198"/>
    </location>
</feature>
<name>A0A1V8SW06_9PEZI</name>
<evidence type="ECO:0000256" key="1">
    <source>
        <dbReference type="SAM" id="MobiDB-lite"/>
    </source>
</evidence>
<accession>A0A1V8SW06</accession>
<organism evidence="3 4">
    <name type="scientific">Cryoendolithus antarcticus</name>
    <dbReference type="NCBI Taxonomy" id="1507870"/>
    <lineage>
        <taxon>Eukaryota</taxon>
        <taxon>Fungi</taxon>
        <taxon>Dikarya</taxon>
        <taxon>Ascomycota</taxon>
        <taxon>Pezizomycotina</taxon>
        <taxon>Dothideomycetes</taxon>
        <taxon>Dothideomycetidae</taxon>
        <taxon>Cladosporiales</taxon>
        <taxon>Cladosporiaceae</taxon>
        <taxon>Cryoendolithus</taxon>
    </lineage>
</organism>